<protein>
    <submittedName>
        <fullName evidence="7">Multisubunit sodium/proton antiporter, MrpC subunit</fullName>
    </submittedName>
</protein>
<dbReference type="InterPro" id="IPR039428">
    <property type="entry name" value="NUOK/Mnh_C1-like"/>
</dbReference>
<reference evidence="7 8" key="1">
    <citation type="submission" date="2016-10" db="EMBL/GenBank/DDBJ databases">
        <authorList>
            <person name="de Groot N.N."/>
        </authorList>
    </citation>
    <scope>NUCLEOTIDE SEQUENCE [LARGE SCALE GENOMIC DNA]</scope>
    <source>
        <strain evidence="7 8">ASO4-2</strain>
    </source>
</reference>
<dbReference type="AlphaFoldDB" id="A0A1G6EPP9"/>
<feature type="transmembrane region" description="Helical" evidence="6">
    <location>
        <begin position="83"/>
        <end position="106"/>
    </location>
</feature>
<dbReference type="PANTHER" id="PTHR34583:SF3">
    <property type="entry name" value="MULTISUBUNIT SODIUM_HYDROGEN ANTIPORTER, MNHC SUBUNIT"/>
    <property type="match status" value="1"/>
</dbReference>
<comment type="similarity">
    <text evidence="2">Belongs to the CPA3 antiporters (TC 2.A.63) subunit C family.</text>
</comment>
<keyword evidence="8" id="KW-1185">Reference proteome</keyword>
<evidence type="ECO:0000313" key="8">
    <source>
        <dbReference type="Proteomes" id="UP000198771"/>
    </source>
</evidence>
<dbReference type="GO" id="GO:0016020">
    <property type="term" value="C:membrane"/>
    <property type="evidence" value="ECO:0007669"/>
    <property type="project" value="UniProtKB-SubCell"/>
</dbReference>
<keyword evidence="3 6" id="KW-0812">Transmembrane</keyword>
<proteinExistence type="inferred from homology"/>
<evidence type="ECO:0000256" key="3">
    <source>
        <dbReference type="ARBA" id="ARBA00022692"/>
    </source>
</evidence>
<dbReference type="RefSeq" id="WP_167353028.1">
    <property type="nucleotide sequence ID" value="NZ_FMXO01000020.1"/>
</dbReference>
<name>A0A1G6EPP9_9BACT</name>
<evidence type="ECO:0000256" key="4">
    <source>
        <dbReference type="ARBA" id="ARBA00022989"/>
    </source>
</evidence>
<organism evidence="7 8">
    <name type="scientific">Desulfonatronum thiosulfatophilum</name>
    <dbReference type="NCBI Taxonomy" id="617002"/>
    <lineage>
        <taxon>Bacteria</taxon>
        <taxon>Pseudomonadati</taxon>
        <taxon>Thermodesulfobacteriota</taxon>
        <taxon>Desulfovibrionia</taxon>
        <taxon>Desulfovibrionales</taxon>
        <taxon>Desulfonatronaceae</taxon>
        <taxon>Desulfonatronum</taxon>
    </lineage>
</organism>
<keyword evidence="5 6" id="KW-0472">Membrane</keyword>
<evidence type="ECO:0000313" key="7">
    <source>
        <dbReference type="EMBL" id="SDB58865.1"/>
    </source>
</evidence>
<feature type="transmembrane region" description="Helical" evidence="6">
    <location>
        <begin position="6"/>
        <end position="23"/>
    </location>
</feature>
<feature type="transmembrane region" description="Helical" evidence="6">
    <location>
        <begin position="35"/>
        <end position="54"/>
    </location>
</feature>
<evidence type="ECO:0000256" key="5">
    <source>
        <dbReference type="ARBA" id="ARBA00023136"/>
    </source>
</evidence>
<dbReference type="InterPro" id="IPR050601">
    <property type="entry name" value="CPA3_antiporter_subunitC"/>
</dbReference>
<keyword evidence="4 6" id="KW-1133">Transmembrane helix</keyword>
<gene>
    <name evidence="7" type="ORF">SAMN05660653_02980</name>
</gene>
<dbReference type="Pfam" id="PF00420">
    <property type="entry name" value="Oxidored_q2"/>
    <property type="match status" value="1"/>
</dbReference>
<dbReference type="Gene3D" id="1.10.287.3510">
    <property type="match status" value="1"/>
</dbReference>
<dbReference type="EMBL" id="FMXO01000020">
    <property type="protein sequence ID" value="SDB58865.1"/>
    <property type="molecule type" value="Genomic_DNA"/>
</dbReference>
<evidence type="ECO:0000256" key="6">
    <source>
        <dbReference type="SAM" id="Phobius"/>
    </source>
</evidence>
<sequence>MLEFIQGYYAYIFLATAFTIGLYGMMVKQNLMKKVLGMSIVAATTILFWIVGAYKEGAGVTVLDPRYGVENPEMYLNPLPHTLMLTAIVVAVVTLGVALALLIGIYREYKTLDEPTLLERMK</sequence>
<dbReference type="PANTHER" id="PTHR34583">
    <property type="entry name" value="ANTIPORTER SUBUNIT MNHC2-RELATED"/>
    <property type="match status" value="1"/>
</dbReference>
<dbReference type="Proteomes" id="UP000198771">
    <property type="component" value="Unassembled WGS sequence"/>
</dbReference>
<comment type="subcellular location">
    <subcellularLocation>
        <location evidence="1">Membrane</location>
        <topology evidence="1">Multi-pass membrane protein</topology>
    </subcellularLocation>
</comment>
<evidence type="ECO:0000256" key="1">
    <source>
        <dbReference type="ARBA" id="ARBA00004141"/>
    </source>
</evidence>
<evidence type="ECO:0000256" key="2">
    <source>
        <dbReference type="ARBA" id="ARBA00010388"/>
    </source>
</evidence>
<dbReference type="STRING" id="617002.SAMN05660653_02980"/>
<accession>A0A1G6EPP9</accession>